<protein>
    <recommendedName>
        <fullName evidence="2">carbonic anhydrase</fullName>
        <ecNumber evidence="2">4.2.1.1</ecNumber>
    </recommendedName>
</protein>
<feature type="signal peptide" evidence="8">
    <location>
        <begin position="1"/>
        <end position="24"/>
    </location>
</feature>
<evidence type="ECO:0000259" key="9">
    <source>
        <dbReference type="PROSITE" id="PS51144"/>
    </source>
</evidence>
<dbReference type="PROSITE" id="PS51144">
    <property type="entry name" value="ALPHA_CA_2"/>
    <property type="match status" value="1"/>
</dbReference>
<feature type="compositionally biased region" description="Basic and acidic residues" evidence="7">
    <location>
        <begin position="169"/>
        <end position="202"/>
    </location>
</feature>
<dbReference type="SUPFAM" id="SSF51069">
    <property type="entry name" value="Carbonic anhydrase"/>
    <property type="match status" value="1"/>
</dbReference>
<feature type="region of interest" description="Disordered" evidence="7">
    <location>
        <begin position="139"/>
        <end position="210"/>
    </location>
</feature>
<evidence type="ECO:0000256" key="5">
    <source>
        <dbReference type="ARBA" id="ARBA00023239"/>
    </source>
</evidence>
<dbReference type="InterPro" id="IPR041891">
    <property type="entry name" value="Alpha_CA_prokaryot-like"/>
</dbReference>
<proteinExistence type="inferred from homology"/>
<dbReference type="GO" id="GO:0008270">
    <property type="term" value="F:zinc ion binding"/>
    <property type="evidence" value="ECO:0007669"/>
    <property type="project" value="InterPro"/>
</dbReference>
<dbReference type="Gene3D" id="3.10.200.10">
    <property type="entry name" value="Alpha carbonic anhydrase"/>
    <property type="match status" value="1"/>
</dbReference>
<evidence type="ECO:0000256" key="4">
    <source>
        <dbReference type="ARBA" id="ARBA00022833"/>
    </source>
</evidence>
<dbReference type="InterPro" id="IPR031939">
    <property type="entry name" value="Adhesin_E-like"/>
</dbReference>
<dbReference type="PANTHER" id="PTHR18952">
    <property type="entry name" value="CARBONIC ANHYDRASE"/>
    <property type="match status" value="1"/>
</dbReference>
<dbReference type="CDD" id="cd03124">
    <property type="entry name" value="alpha_CA_prokaryotic_like"/>
    <property type="match status" value="1"/>
</dbReference>
<feature type="domain" description="Alpha-carbonic anhydrase" evidence="9">
    <location>
        <begin position="204"/>
        <end position="424"/>
    </location>
</feature>
<dbReference type="GO" id="GO:0004089">
    <property type="term" value="F:carbonate dehydratase activity"/>
    <property type="evidence" value="ECO:0007669"/>
    <property type="project" value="UniProtKB-EC"/>
</dbReference>
<dbReference type="RefSeq" id="WP_135276414.1">
    <property type="nucleotide sequence ID" value="NZ_PQVH01000002.1"/>
</dbReference>
<dbReference type="InterPro" id="IPR001148">
    <property type="entry name" value="CA_dom"/>
</dbReference>
<dbReference type="Pfam" id="PF16747">
    <property type="entry name" value="Adhesin_E"/>
    <property type="match status" value="1"/>
</dbReference>
<evidence type="ECO:0000256" key="2">
    <source>
        <dbReference type="ARBA" id="ARBA00012925"/>
    </source>
</evidence>
<evidence type="ECO:0000256" key="6">
    <source>
        <dbReference type="ARBA" id="ARBA00048348"/>
    </source>
</evidence>
<feature type="compositionally biased region" description="Low complexity" evidence="7">
    <location>
        <begin position="139"/>
        <end position="157"/>
    </location>
</feature>
<keyword evidence="4" id="KW-0862">Zinc</keyword>
<sequence length="424" mass="47079">MQKAVTYFTLSLVCFFISISTCSAANWAKVNENSTSKLMIDKQSILEKDKLKRAWVKIEYKAVQKNLESPDTQYNLSKLLWYFDCPSQKSAATQVFQYFNNELVHSAGIDDVKKAKFIEPVPESDFDRAMQYVCASHKTPTPKAVTPAPAKAPPTTEAKTEANTSAKPADAESKATEAKPAEAKPIEKKPAKPNNKAEEAKKPVAWGYDGKEGPEHWGKLSEEFSMCSAGSTQSPIDIEESLDANLKPLKLLQKFPAKEILQTNHSIQLNFRDGNIVAIDNITFKLKQANFHTPSEHSIQGKSFPLEAQFLHSDIKGNTAIVAVLFREGRPNPGLEKVLKQLPNESNKAVTLKSRLLASEMMPSNQDYYRFSGSLTSPPCTEGIRWILIKTPMTASKEQIDALAALTQHNNRPLQALNGRLIVD</sequence>
<dbReference type="InterPro" id="IPR036398">
    <property type="entry name" value="CA_dom_sf"/>
</dbReference>
<keyword evidence="11" id="KW-1185">Reference proteome</keyword>
<evidence type="ECO:0000256" key="3">
    <source>
        <dbReference type="ARBA" id="ARBA00022723"/>
    </source>
</evidence>
<evidence type="ECO:0000256" key="7">
    <source>
        <dbReference type="SAM" id="MobiDB-lite"/>
    </source>
</evidence>
<keyword evidence="8" id="KW-0732">Signal</keyword>
<gene>
    <name evidence="10" type="ORF">C3Y98_01750</name>
</gene>
<comment type="catalytic activity">
    <reaction evidence="6">
        <text>hydrogencarbonate + H(+) = CO2 + H2O</text>
        <dbReference type="Rhea" id="RHEA:10748"/>
        <dbReference type="ChEBI" id="CHEBI:15377"/>
        <dbReference type="ChEBI" id="CHEBI:15378"/>
        <dbReference type="ChEBI" id="CHEBI:16526"/>
        <dbReference type="ChEBI" id="CHEBI:17544"/>
        <dbReference type="EC" id="4.2.1.1"/>
    </reaction>
</comment>
<keyword evidence="5" id="KW-0456">Lyase</keyword>
<comment type="caution">
    <text evidence="10">The sequence shown here is derived from an EMBL/GenBank/DDBJ whole genome shotgun (WGS) entry which is preliminary data.</text>
</comment>
<dbReference type="EMBL" id="PQVH01000002">
    <property type="protein sequence ID" value="TFW73103.1"/>
    <property type="molecule type" value="Genomic_DNA"/>
</dbReference>
<comment type="similarity">
    <text evidence="1">Belongs to the alpha-carbonic anhydrase family.</text>
</comment>
<evidence type="ECO:0000256" key="8">
    <source>
        <dbReference type="SAM" id="SignalP"/>
    </source>
</evidence>
<dbReference type="InterPro" id="IPR023561">
    <property type="entry name" value="Carbonic_anhydrase_a-class"/>
</dbReference>
<feature type="chain" id="PRO_5021418389" description="carbonic anhydrase" evidence="8">
    <location>
        <begin position="25"/>
        <end position="424"/>
    </location>
</feature>
<dbReference type="Proteomes" id="UP000297706">
    <property type="component" value="Unassembled WGS sequence"/>
</dbReference>
<dbReference type="OrthoDB" id="5327615at2"/>
<organism evidence="10 11">
    <name type="scientific">Methylotenera oryzisoli</name>
    <dbReference type="NCBI Taxonomy" id="2080758"/>
    <lineage>
        <taxon>Bacteria</taxon>
        <taxon>Pseudomonadati</taxon>
        <taxon>Pseudomonadota</taxon>
        <taxon>Betaproteobacteria</taxon>
        <taxon>Nitrosomonadales</taxon>
        <taxon>Methylophilaceae</taxon>
        <taxon>Methylotenera</taxon>
    </lineage>
</organism>
<name>A0A4Y9VTY7_9PROT</name>
<reference evidence="10 11" key="1">
    <citation type="submission" date="2018-02" db="EMBL/GenBank/DDBJ databases">
        <title>A novel lanthanide dependent methylotroph, Methylotenera sp. La3113.</title>
        <authorList>
            <person name="Lv H."/>
            <person name="Tani A."/>
        </authorList>
    </citation>
    <scope>NUCLEOTIDE SEQUENCE [LARGE SCALE GENOMIC DNA]</scope>
    <source>
        <strain evidence="10 11">La3113</strain>
    </source>
</reference>
<dbReference type="SMART" id="SM01057">
    <property type="entry name" value="Carb_anhydrase"/>
    <property type="match status" value="1"/>
</dbReference>
<dbReference type="PANTHER" id="PTHR18952:SF265">
    <property type="entry name" value="CARBONIC ANHYDRASE"/>
    <property type="match status" value="1"/>
</dbReference>
<accession>A0A4Y9VTY7</accession>
<dbReference type="Pfam" id="PF00194">
    <property type="entry name" value="Carb_anhydrase"/>
    <property type="match status" value="1"/>
</dbReference>
<evidence type="ECO:0000313" key="11">
    <source>
        <dbReference type="Proteomes" id="UP000297706"/>
    </source>
</evidence>
<evidence type="ECO:0000256" key="1">
    <source>
        <dbReference type="ARBA" id="ARBA00010718"/>
    </source>
</evidence>
<dbReference type="AlphaFoldDB" id="A0A4Y9VTY7"/>
<keyword evidence="3" id="KW-0479">Metal-binding</keyword>
<dbReference type="EC" id="4.2.1.1" evidence="2"/>
<evidence type="ECO:0000313" key="10">
    <source>
        <dbReference type="EMBL" id="TFW73103.1"/>
    </source>
</evidence>